<keyword evidence="2" id="KW-1133">Transmembrane helix</keyword>
<evidence type="ECO:0000256" key="2">
    <source>
        <dbReference type="SAM" id="Phobius"/>
    </source>
</evidence>
<dbReference type="AlphaFoldDB" id="A0A0D8Y6S6"/>
<dbReference type="EMBL" id="KN716163">
    <property type="protein sequence ID" value="KJH52573.1"/>
    <property type="molecule type" value="Genomic_DNA"/>
</dbReference>
<dbReference type="Proteomes" id="UP000053766">
    <property type="component" value="Unassembled WGS sequence"/>
</dbReference>
<sequence>MVSFICDSLNSIGDRWWMGVRLVSEHYILLSAAIHIPFVLFSSFVCSSKKSENTERSSLLTSSSRSARKMAKETAAIPAGKTVDKHPLFHTKETNTPKKRTHKTKHSRRSVSDLLICNTQQSEARNKKQKQDSPRKIGKSDRVVSKTQTESPVPPAKNAKSIHPSSDISNRKGSQSQKR</sequence>
<proteinExistence type="predicted"/>
<feature type="compositionally biased region" description="Low complexity" evidence="1">
    <location>
        <begin position="56"/>
        <end position="65"/>
    </location>
</feature>
<evidence type="ECO:0000313" key="4">
    <source>
        <dbReference type="Proteomes" id="UP000053766"/>
    </source>
</evidence>
<keyword evidence="2" id="KW-0472">Membrane</keyword>
<organism evidence="3 4">
    <name type="scientific">Dictyocaulus viviparus</name>
    <name type="common">Bovine lungworm</name>
    <dbReference type="NCBI Taxonomy" id="29172"/>
    <lineage>
        <taxon>Eukaryota</taxon>
        <taxon>Metazoa</taxon>
        <taxon>Ecdysozoa</taxon>
        <taxon>Nematoda</taxon>
        <taxon>Chromadorea</taxon>
        <taxon>Rhabditida</taxon>
        <taxon>Rhabditina</taxon>
        <taxon>Rhabditomorpha</taxon>
        <taxon>Strongyloidea</taxon>
        <taxon>Metastrongylidae</taxon>
        <taxon>Dictyocaulus</taxon>
    </lineage>
</organism>
<keyword evidence="2" id="KW-0812">Transmembrane</keyword>
<protein>
    <submittedName>
        <fullName evidence="3">Uncharacterized protein</fullName>
    </submittedName>
</protein>
<feature type="compositionally biased region" description="Basic and acidic residues" evidence="1">
    <location>
        <begin position="124"/>
        <end position="144"/>
    </location>
</feature>
<feature type="region of interest" description="Disordered" evidence="1">
    <location>
        <begin position="55"/>
        <end position="179"/>
    </location>
</feature>
<evidence type="ECO:0000256" key="1">
    <source>
        <dbReference type="SAM" id="MobiDB-lite"/>
    </source>
</evidence>
<feature type="compositionally biased region" description="Basic and acidic residues" evidence="1">
    <location>
        <begin position="82"/>
        <end position="96"/>
    </location>
</feature>
<name>A0A0D8Y6S6_DICVI</name>
<reference evidence="4" key="2">
    <citation type="journal article" date="2016" name="Sci. Rep.">
        <title>Dictyocaulus viviparus genome, variome and transcriptome elucidate lungworm biology and support future intervention.</title>
        <authorList>
            <person name="McNulty S.N."/>
            <person name="Strube C."/>
            <person name="Rosa B.A."/>
            <person name="Martin J.C."/>
            <person name="Tyagi R."/>
            <person name="Choi Y.J."/>
            <person name="Wang Q."/>
            <person name="Hallsworth Pepin K."/>
            <person name="Zhang X."/>
            <person name="Ozersky P."/>
            <person name="Wilson R.K."/>
            <person name="Sternberg P.W."/>
            <person name="Gasser R.B."/>
            <person name="Mitreva M."/>
        </authorList>
    </citation>
    <scope>NUCLEOTIDE SEQUENCE [LARGE SCALE GENOMIC DNA]</scope>
    <source>
        <strain evidence="4">HannoverDv2000</strain>
    </source>
</reference>
<keyword evidence="4" id="KW-1185">Reference proteome</keyword>
<feature type="transmembrane region" description="Helical" evidence="2">
    <location>
        <begin position="27"/>
        <end position="46"/>
    </location>
</feature>
<gene>
    <name evidence="3" type="ORF">DICVIV_01283</name>
</gene>
<evidence type="ECO:0000313" key="3">
    <source>
        <dbReference type="EMBL" id="KJH52573.1"/>
    </source>
</evidence>
<feature type="compositionally biased region" description="Polar residues" evidence="1">
    <location>
        <begin position="163"/>
        <end position="179"/>
    </location>
</feature>
<accession>A0A0D8Y6S6</accession>
<feature type="compositionally biased region" description="Basic residues" evidence="1">
    <location>
        <begin position="97"/>
        <end position="109"/>
    </location>
</feature>
<reference evidence="3 4" key="1">
    <citation type="submission" date="2013-11" db="EMBL/GenBank/DDBJ databases">
        <title>Draft genome of the bovine lungworm Dictyocaulus viviparus.</title>
        <authorList>
            <person name="Mitreva M."/>
        </authorList>
    </citation>
    <scope>NUCLEOTIDE SEQUENCE [LARGE SCALE GENOMIC DNA]</scope>
    <source>
        <strain evidence="3 4">HannoverDv2000</strain>
    </source>
</reference>